<keyword evidence="1" id="KW-0863">Zinc-finger</keyword>
<dbReference type="AlphaFoldDB" id="A0A9W8ZQP3"/>
<dbReference type="GO" id="GO:0003676">
    <property type="term" value="F:nucleic acid binding"/>
    <property type="evidence" value="ECO:0007669"/>
    <property type="project" value="InterPro"/>
</dbReference>
<name>A0A9W8ZQP3_9AGAR</name>
<accession>A0A9W8ZQP3</accession>
<reference evidence="3" key="2">
    <citation type="journal article" date="2023" name="Proc. Natl. Acad. Sci. U.S.A.">
        <title>A global phylogenomic analysis of the shiitake genus Lentinula.</title>
        <authorList>
            <person name="Sierra-Patev S."/>
            <person name="Min B."/>
            <person name="Naranjo-Ortiz M."/>
            <person name="Looney B."/>
            <person name="Konkel Z."/>
            <person name="Slot J.C."/>
            <person name="Sakamoto Y."/>
            <person name="Steenwyk J.L."/>
            <person name="Rokas A."/>
            <person name="Carro J."/>
            <person name="Camarero S."/>
            <person name="Ferreira P."/>
            <person name="Molpeceres G."/>
            <person name="Ruiz-Duenas F.J."/>
            <person name="Serrano A."/>
            <person name="Henrissat B."/>
            <person name="Drula E."/>
            <person name="Hughes K.W."/>
            <person name="Mata J.L."/>
            <person name="Ishikawa N.K."/>
            <person name="Vargas-Isla R."/>
            <person name="Ushijima S."/>
            <person name="Smith C.A."/>
            <person name="Donoghue J."/>
            <person name="Ahrendt S."/>
            <person name="Andreopoulos W."/>
            <person name="He G."/>
            <person name="LaButti K."/>
            <person name="Lipzen A."/>
            <person name="Ng V."/>
            <person name="Riley R."/>
            <person name="Sandor L."/>
            <person name="Barry K."/>
            <person name="Martinez A.T."/>
            <person name="Xiao Y."/>
            <person name="Gibbons J.G."/>
            <person name="Terashima K."/>
            <person name="Grigoriev I.V."/>
            <person name="Hibbett D."/>
        </authorList>
    </citation>
    <scope>NUCLEOTIDE SEQUENCE</scope>
    <source>
        <strain evidence="3">Sp2 HRB7682 ss15</strain>
    </source>
</reference>
<dbReference type="Proteomes" id="UP001150238">
    <property type="component" value="Unassembled WGS sequence"/>
</dbReference>
<dbReference type="GO" id="GO:0008270">
    <property type="term" value="F:zinc ion binding"/>
    <property type="evidence" value="ECO:0007669"/>
    <property type="project" value="UniProtKB-KW"/>
</dbReference>
<dbReference type="InterPro" id="IPR001878">
    <property type="entry name" value="Znf_CCHC"/>
</dbReference>
<evidence type="ECO:0000313" key="4">
    <source>
        <dbReference type="Proteomes" id="UP001150238"/>
    </source>
</evidence>
<feature type="domain" description="CCHC-type" evidence="2">
    <location>
        <begin position="192"/>
        <end position="205"/>
    </location>
</feature>
<reference evidence="3" key="1">
    <citation type="submission" date="2022-08" db="EMBL/GenBank/DDBJ databases">
        <authorList>
            <consortium name="DOE Joint Genome Institute"/>
            <person name="Min B."/>
            <person name="Riley R."/>
            <person name="Sierra-Patev S."/>
            <person name="Naranjo-Ortiz M."/>
            <person name="Looney B."/>
            <person name="Konkel Z."/>
            <person name="Slot J.C."/>
            <person name="Sakamoto Y."/>
            <person name="Steenwyk J.L."/>
            <person name="Rokas A."/>
            <person name="Carro J."/>
            <person name="Camarero S."/>
            <person name="Ferreira P."/>
            <person name="Molpeceres G."/>
            <person name="Ruiz-Duenas F.J."/>
            <person name="Serrano A."/>
            <person name="Henrissat B."/>
            <person name="Drula E."/>
            <person name="Hughes K.W."/>
            <person name="Mata J.L."/>
            <person name="Ishikawa N.K."/>
            <person name="Vargas-Isla R."/>
            <person name="Ushijima S."/>
            <person name="Smith C.A."/>
            <person name="Ahrendt S."/>
            <person name="Andreopoulos W."/>
            <person name="He G."/>
            <person name="Labutti K."/>
            <person name="Lipzen A."/>
            <person name="Ng V."/>
            <person name="Sandor L."/>
            <person name="Barry K."/>
            <person name="Martinez A.T."/>
            <person name="Xiao Y."/>
            <person name="Gibbons J.G."/>
            <person name="Terashima K."/>
            <person name="Hibbett D.S."/>
            <person name="Grigoriev I.V."/>
        </authorList>
    </citation>
    <scope>NUCLEOTIDE SEQUENCE</scope>
    <source>
        <strain evidence="3">Sp2 HRB7682 ss15</strain>
    </source>
</reference>
<evidence type="ECO:0000313" key="3">
    <source>
        <dbReference type="EMBL" id="KAJ4463907.1"/>
    </source>
</evidence>
<organism evidence="3 4">
    <name type="scientific">Lentinula lateritia</name>
    <dbReference type="NCBI Taxonomy" id="40482"/>
    <lineage>
        <taxon>Eukaryota</taxon>
        <taxon>Fungi</taxon>
        <taxon>Dikarya</taxon>
        <taxon>Basidiomycota</taxon>
        <taxon>Agaricomycotina</taxon>
        <taxon>Agaricomycetes</taxon>
        <taxon>Agaricomycetidae</taxon>
        <taxon>Agaricales</taxon>
        <taxon>Marasmiineae</taxon>
        <taxon>Omphalotaceae</taxon>
        <taxon>Lentinula</taxon>
    </lineage>
</organism>
<dbReference type="EMBL" id="JANVFS010000064">
    <property type="protein sequence ID" value="KAJ4463907.1"/>
    <property type="molecule type" value="Genomic_DNA"/>
</dbReference>
<evidence type="ECO:0000259" key="2">
    <source>
        <dbReference type="PROSITE" id="PS50158"/>
    </source>
</evidence>
<gene>
    <name evidence="3" type="ORF">C8J55DRAFT_494133</name>
</gene>
<keyword evidence="1" id="KW-0862">Zinc</keyword>
<comment type="caution">
    <text evidence="3">The sequence shown here is derived from an EMBL/GenBank/DDBJ whole genome shotgun (WGS) entry which is preliminary data.</text>
</comment>
<dbReference type="PROSITE" id="PS50158">
    <property type="entry name" value="ZF_CCHC"/>
    <property type="match status" value="1"/>
</dbReference>
<evidence type="ECO:0000256" key="1">
    <source>
        <dbReference type="PROSITE-ProRule" id="PRU00047"/>
    </source>
</evidence>
<protein>
    <recommendedName>
        <fullName evidence="2">CCHC-type domain-containing protein</fullName>
    </recommendedName>
</protein>
<keyword evidence="1" id="KW-0479">Metal-binding</keyword>
<sequence>MGINTHHIASLDNIEAICPENYDSVLTTWEMFLTGIGTNYVRECAAEVPTTPDKSALDAELVLVMFTRVHPNYCHHLCGIKSGLVMWKEIRKFCVSSTLHSQILAWRQFTHVHHDIDPPIGVYLDMVKAKISLECTRTGDGEDDLPVKTEGANAARSGLYTSSYTPRAQAGGSFRSDDTRFRWCSPVHNDQCRRCGKSGHVADRCVYDMPQHVKDWVIAGGPKSGGSFQDVDGATAAAAQIAPSGDQATSTMSGRAIALEHAFTIVTAAQSGETLDAGVVDAVFKLIEANAAAYEEGRL</sequence>
<proteinExistence type="predicted"/>